<evidence type="ECO:0000256" key="8">
    <source>
        <dbReference type="SAM" id="Phobius"/>
    </source>
</evidence>
<evidence type="ECO:0000313" key="11">
    <source>
        <dbReference type="Proteomes" id="UP000005952"/>
    </source>
</evidence>
<dbReference type="Proteomes" id="UP000005952">
    <property type="component" value="Chromosome"/>
</dbReference>
<evidence type="ECO:0000259" key="9">
    <source>
        <dbReference type="Pfam" id="PF04116"/>
    </source>
</evidence>
<dbReference type="EMBL" id="CP005587">
    <property type="protein sequence ID" value="AGK59618.1"/>
    <property type="molecule type" value="Genomic_DNA"/>
</dbReference>
<feature type="transmembrane region" description="Helical" evidence="8">
    <location>
        <begin position="194"/>
        <end position="217"/>
    </location>
</feature>
<feature type="domain" description="Fatty acid hydroxylase" evidence="9">
    <location>
        <begin position="133"/>
        <end position="267"/>
    </location>
</feature>
<comment type="subcellular location">
    <subcellularLocation>
        <location evidence="1">Endomembrane system</location>
        <topology evidence="1">Multi-pass membrane protein</topology>
    </subcellularLocation>
</comment>
<keyword evidence="4" id="KW-0560">Oxidoreductase</keyword>
<dbReference type="InterPro" id="IPR006694">
    <property type="entry name" value="Fatty_acid_hydroxylase"/>
</dbReference>
<feature type="transmembrane region" description="Helical" evidence="8">
    <location>
        <begin position="51"/>
        <end position="70"/>
    </location>
</feature>
<accession>N0B9B4</accession>
<dbReference type="AlphaFoldDB" id="N0B9B4"/>
<keyword evidence="5" id="KW-0443">Lipid metabolism</keyword>
<evidence type="ECO:0000256" key="7">
    <source>
        <dbReference type="SAM" id="MobiDB-lite"/>
    </source>
</evidence>
<dbReference type="GO" id="GO:0012505">
    <property type="term" value="C:endomembrane system"/>
    <property type="evidence" value="ECO:0007669"/>
    <property type="project" value="UniProtKB-SubCell"/>
</dbReference>
<name>N0B9B4_9HYPH</name>
<keyword evidence="6 8" id="KW-0472">Membrane</keyword>
<evidence type="ECO:0000256" key="6">
    <source>
        <dbReference type="ARBA" id="ARBA00023136"/>
    </source>
</evidence>
<keyword evidence="2 8" id="KW-0812">Transmembrane</keyword>
<feature type="region of interest" description="Disordered" evidence="7">
    <location>
        <begin position="305"/>
        <end position="332"/>
    </location>
</feature>
<evidence type="ECO:0000256" key="4">
    <source>
        <dbReference type="ARBA" id="ARBA00023002"/>
    </source>
</evidence>
<evidence type="ECO:0000256" key="1">
    <source>
        <dbReference type="ARBA" id="ARBA00004127"/>
    </source>
</evidence>
<dbReference type="GO" id="GO:0008610">
    <property type="term" value="P:lipid biosynthetic process"/>
    <property type="evidence" value="ECO:0007669"/>
    <property type="project" value="InterPro"/>
</dbReference>
<dbReference type="eggNOG" id="COG3000">
    <property type="taxonomic scope" value="Bacteria"/>
</dbReference>
<dbReference type="GO" id="GO:0050479">
    <property type="term" value="F:glyceryl-ether monooxygenase activity"/>
    <property type="evidence" value="ECO:0007669"/>
    <property type="project" value="TreeGrafter"/>
</dbReference>
<evidence type="ECO:0000256" key="5">
    <source>
        <dbReference type="ARBA" id="ARBA00023098"/>
    </source>
</evidence>
<dbReference type="HOGENOM" id="CLU_033631_3_2_5"/>
<protein>
    <submittedName>
        <fullName evidence="10">Fatty acid hydroxylase</fullName>
    </submittedName>
</protein>
<dbReference type="RefSeq" id="WP_015599633.1">
    <property type="nucleotide sequence ID" value="NC_021172.1"/>
</dbReference>
<keyword evidence="11" id="KW-1185">Reference proteome</keyword>
<reference evidence="10 11" key="1">
    <citation type="journal article" date="2013" name="Genome Announc.">
        <title>Genome sequences for three denitrifying bacterial strains isolated from a uranium- and nitrate-contaminated subsurface environment.</title>
        <authorList>
            <person name="Venkatramanan R."/>
            <person name="Prakash O."/>
            <person name="Woyke T."/>
            <person name="Chain P."/>
            <person name="Goodwin L.A."/>
            <person name="Watson D."/>
            <person name="Brooks S."/>
            <person name="Kostka J.E."/>
            <person name="Green S.J."/>
        </authorList>
    </citation>
    <scope>NUCLEOTIDE SEQUENCE [LARGE SCALE GENOMIC DNA]</scope>
    <source>
        <strain evidence="10 11">1NES1</strain>
    </source>
</reference>
<dbReference type="GO" id="GO:0005506">
    <property type="term" value="F:iron ion binding"/>
    <property type="evidence" value="ECO:0007669"/>
    <property type="project" value="InterPro"/>
</dbReference>
<dbReference type="STRING" id="670307.HYPDE_39748"/>
<dbReference type="PANTHER" id="PTHR21624:SF1">
    <property type="entry name" value="ALKYLGLYCEROL MONOOXYGENASE"/>
    <property type="match status" value="1"/>
</dbReference>
<dbReference type="GO" id="GO:0006643">
    <property type="term" value="P:membrane lipid metabolic process"/>
    <property type="evidence" value="ECO:0007669"/>
    <property type="project" value="TreeGrafter"/>
</dbReference>
<dbReference type="InterPro" id="IPR051689">
    <property type="entry name" value="Sterol_desaturase/TMEM195"/>
</dbReference>
<keyword evidence="3 8" id="KW-1133">Transmembrane helix</keyword>
<feature type="compositionally biased region" description="Basic and acidic residues" evidence="7">
    <location>
        <begin position="306"/>
        <end position="317"/>
    </location>
</feature>
<evidence type="ECO:0000256" key="2">
    <source>
        <dbReference type="ARBA" id="ARBA00022692"/>
    </source>
</evidence>
<feature type="transmembrane region" description="Helical" evidence="8">
    <location>
        <begin position="104"/>
        <end position="123"/>
    </location>
</feature>
<feature type="transmembrane region" description="Helical" evidence="8">
    <location>
        <begin position="129"/>
        <end position="150"/>
    </location>
</feature>
<organism evidence="10 11">
    <name type="scientific">Hyphomicrobium denitrificans 1NES1</name>
    <dbReference type="NCBI Taxonomy" id="670307"/>
    <lineage>
        <taxon>Bacteria</taxon>
        <taxon>Pseudomonadati</taxon>
        <taxon>Pseudomonadota</taxon>
        <taxon>Alphaproteobacteria</taxon>
        <taxon>Hyphomicrobiales</taxon>
        <taxon>Hyphomicrobiaceae</taxon>
        <taxon>Hyphomicrobium</taxon>
    </lineage>
</organism>
<dbReference type="PANTHER" id="PTHR21624">
    <property type="entry name" value="STEROL DESATURASE-RELATED PROTEIN"/>
    <property type="match status" value="1"/>
</dbReference>
<evidence type="ECO:0000256" key="3">
    <source>
        <dbReference type="ARBA" id="ARBA00022989"/>
    </source>
</evidence>
<gene>
    <name evidence="10" type="ORF">HYPDE_39748</name>
</gene>
<feature type="transmembrane region" description="Helical" evidence="8">
    <location>
        <begin position="19"/>
        <end position="39"/>
    </location>
</feature>
<dbReference type="KEGG" id="hdt:HYPDE_39748"/>
<dbReference type="GO" id="GO:0016020">
    <property type="term" value="C:membrane"/>
    <property type="evidence" value="ECO:0007669"/>
    <property type="project" value="GOC"/>
</dbReference>
<proteinExistence type="predicted"/>
<evidence type="ECO:0000313" key="10">
    <source>
        <dbReference type="EMBL" id="AGK59618.1"/>
    </source>
</evidence>
<sequence length="332" mass="37348">MAGTNAEDYTSPMKTLREIVRYGYAPFMMFGLTGAAYWVVSDLVVARGHTWAYLLIAPLLGIAYLTAFAAERIAPFFDEWNDHAAHGDTQTNILHIIAYETSTINGVLLIPVICWLFPFQGLWPTQWPMWGQVLMAFLIADFAFMTMHYLSHRYPMLWRLHSVHHGVGRLYGLNGVIRHPLHQVIDMVVGNMPLVIIGMPAPVAVVLGFLISVTLIVQHSNVDARLGPLAPHLSIGRIHHLHHVNWGTEGDCNFGLLLTIWDKMLGTFHETPPRPITAVDMGVDELPHFPKGFIDQMVLPFVYEPGKGEPERYKPKTETPAQEARRMLNAAE</sequence>
<dbReference type="Pfam" id="PF04116">
    <property type="entry name" value="FA_hydroxylase"/>
    <property type="match status" value="1"/>
</dbReference>